<dbReference type="FunFam" id="3.40.50.1260:FF:000001">
    <property type="entry name" value="Phosphoglycerate kinase"/>
    <property type="match status" value="1"/>
</dbReference>
<dbReference type="EC" id="2.7.2.3" evidence="6 14"/>
<feature type="binding site" evidence="14">
    <location>
        <position position="36"/>
    </location>
    <ligand>
        <name>substrate</name>
    </ligand>
</feature>
<feature type="binding site" evidence="14 16">
    <location>
        <position position="319"/>
    </location>
    <ligand>
        <name>ATP</name>
        <dbReference type="ChEBI" id="CHEBI:30616"/>
    </ligand>
</feature>
<feature type="binding site" evidence="14 16">
    <location>
        <begin position="345"/>
        <end position="348"/>
    </location>
    <ligand>
        <name>ATP</name>
        <dbReference type="ChEBI" id="CHEBI:30616"/>
    </ligand>
</feature>
<dbReference type="InterPro" id="IPR015824">
    <property type="entry name" value="Phosphoglycerate_kinase_N"/>
</dbReference>
<keyword evidence="8 14" id="KW-0963">Cytoplasm</keyword>
<evidence type="ECO:0000256" key="9">
    <source>
        <dbReference type="ARBA" id="ARBA00022679"/>
    </source>
</evidence>
<evidence type="ECO:0000256" key="2">
    <source>
        <dbReference type="ARBA" id="ARBA00004496"/>
    </source>
</evidence>
<evidence type="ECO:0000313" key="19">
    <source>
        <dbReference type="Proteomes" id="UP000660708"/>
    </source>
</evidence>
<dbReference type="PANTHER" id="PTHR11406:SF23">
    <property type="entry name" value="PHOSPHOGLYCERATE KINASE 1, CHLOROPLASTIC-RELATED"/>
    <property type="match status" value="1"/>
</dbReference>
<dbReference type="PROSITE" id="PS00111">
    <property type="entry name" value="PGLYCERATE_KINASE"/>
    <property type="match status" value="1"/>
</dbReference>
<gene>
    <name evidence="14 18" type="primary">pgk</name>
    <name evidence="18" type="ORF">PPEP_a0022</name>
</gene>
<dbReference type="AlphaFoldDB" id="A0A8I0MSW1"/>
<comment type="subunit">
    <text evidence="5 14">Monomer.</text>
</comment>
<evidence type="ECO:0000256" key="16">
    <source>
        <dbReference type="PIRSR" id="PIRSR000724-2"/>
    </source>
</evidence>
<feature type="binding site" evidence="14 15">
    <location>
        <begin position="59"/>
        <end position="62"/>
    </location>
    <ligand>
        <name>substrate</name>
    </ligand>
</feature>
<evidence type="ECO:0000256" key="15">
    <source>
        <dbReference type="PIRSR" id="PIRSR000724-1"/>
    </source>
</evidence>
<feature type="binding site" evidence="14">
    <location>
        <position position="113"/>
    </location>
    <ligand>
        <name>substrate</name>
    </ligand>
</feature>
<feature type="binding site" evidence="15">
    <location>
        <position position="36"/>
    </location>
    <ligand>
        <name>(2R)-3-phosphoglycerate</name>
        <dbReference type="ChEBI" id="CHEBI:58272"/>
    </ligand>
</feature>
<comment type="caution">
    <text evidence="14">Lacks conserved residue(s) required for the propagation of feature annotation.</text>
</comment>
<comment type="similarity">
    <text evidence="4 14 17">Belongs to the phosphoglycerate kinase family.</text>
</comment>
<keyword evidence="10 14" id="KW-0547">Nucleotide-binding</keyword>
<dbReference type="GO" id="GO:0006094">
    <property type="term" value="P:gluconeogenesis"/>
    <property type="evidence" value="ECO:0007669"/>
    <property type="project" value="TreeGrafter"/>
</dbReference>
<dbReference type="Pfam" id="PF00162">
    <property type="entry name" value="PGK"/>
    <property type="match status" value="1"/>
</dbReference>
<evidence type="ECO:0000256" key="12">
    <source>
        <dbReference type="ARBA" id="ARBA00022840"/>
    </source>
</evidence>
<dbReference type="Proteomes" id="UP000660708">
    <property type="component" value="Unassembled WGS sequence"/>
</dbReference>
<dbReference type="InterPro" id="IPR015911">
    <property type="entry name" value="Phosphoglycerate_kinase_CS"/>
</dbReference>
<feature type="binding site" evidence="14">
    <location>
        <position position="146"/>
    </location>
    <ligand>
        <name>substrate</name>
    </ligand>
</feature>
<keyword evidence="9 14" id="KW-0808">Transferase</keyword>
<evidence type="ECO:0000313" key="18">
    <source>
        <dbReference type="EMBL" id="MBE0345200.1"/>
    </source>
</evidence>
<keyword evidence="12 14" id="KW-0067">ATP-binding</keyword>
<evidence type="ECO:0000256" key="1">
    <source>
        <dbReference type="ARBA" id="ARBA00000642"/>
    </source>
</evidence>
<dbReference type="InterPro" id="IPR036043">
    <property type="entry name" value="Phosphoglycerate_kinase_sf"/>
</dbReference>
<comment type="caution">
    <text evidence="18">The sequence shown here is derived from an EMBL/GenBank/DDBJ whole genome shotgun (WGS) entry which is preliminary data.</text>
</comment>
<comment type="pathway">
    <text evidence="3 14">Carbohydrate degradation; glycolysis; pyruvate from D-glyceraldehyde 3-phosphate: step 2/5.</text>
</comment>
<dbReference type="PIRSF" id="PIRSF000724">
    <property type="entry name" value="Pgk"/>
    <property type="match status" value="1"/>
</dbReference>
<evidence type="ECO:0000256" key="13">
    <source>
        <dbReference type="ARBA" id="ARBA00023152"/>
    </source>
</evidence>
<dbReference type="GO" id="GO:0006096">
    <property type="term" value="P:glycolytic process"/>
    <property type="evidence" value="ECO:0007669"/>
    <property type="project" value="UniProtKB-UniRule"/>
</dbReference>
<protein>
    <recommendedName>
        <fullName evidence="7 14">Phosphoglycerate kinase</fullName>
        <ecNumber evidence="6 14">2.7.2.3</ecNumber>
    </recommendedName>
</protein>
<dbReference type="EMBL" id="AQHF01000020">
    <property type="protein sequence ID" value="MBE0345200.1"/>
    <property type="molecule type" value="Genomic_DNA"/>
</dbReference>
<dbReference type="HAMAP" id="MF_00145">
    <property type="entry name" value="Phosphoglyc_kinase"/>
    <property type="match status" value="1"/>
</dbReference>
<dbReference type="PRINTS" id="PR00477">
    <property type="entry name" value="PHGLYCKINASE"/>
</dbReference>
<reference evidence="18 19" key="1">
    <citation type="submission" date="2015-06" db="EMBL/GenBank/DDBJ databases">
        <title>Genome sequence of Pseudoalteromonas peptidolytica.</title>
        <authorList>
            <person name="Xie B.-B."/>
            <person name="Rong J.-C."/>
            <person name="Qin Q.-L."/>
            <person name="Zhang Y.-Z."/>
        </authorList>
    </citation>
    <scope>NUCLEOTIDE SEQUENCE [LARGE SCALE GENOMIC DNA]</scope>
    <source>
        <strain evidence="18 19">F12-50-A1</strain>
    </source>
</reference>
<keyword evidence="19" id="KW-1185">Reference proteome</keyword>
<dbReference type="SUPFAM" id="SSF53748">
    <property type="entry name" value="Phosphoglycerate kinase"/>
    <property type="match status" value="1"/>
</dbReference>
<evidence type="ECO:0000256" key="17">
    <source>
        <dbReference type="RuleBase" id="RU000532"/>
    </source>
</evidence>
<dbReference type="GO" id="GO:0005524">
    <property type="term" value="F:ATP binding"/>
    <property type="evidence" value="ECO:0007669"/>
    <property type="project" value="UniProtKB-KW"/>
</dbReference>
<dbReference type="InterPro" id="IPR001576">
    <property type="entry name" value="Phosphoglycerate_kinase"/>
</dbReference>
<dbReference type="PANTHER" id="PTHR11406">
    <property type="entry name" value="PHOSPHOGLYCERATE KINASE"/>
    <property type="match status" value="1"/>
</dbReference>
<dbReference type="FunFam" id="3.40.50.1260:FF:000002">
    <property type="entry name" value="Phosphoglycerate kinase"/>
    <property type="match status" value="1"/>
</dbReference>
<dbReference type="RefSeq" id="WP_147390515.1">
    <property type="nucleotide sequence ID" value="NZ_AQHF01000020.1"/>
</dbReference>
<evidence type="ECO:0000256" key="11">
    <source>
        <dbReference type="ARBA" id="ARBA00022777"/>
    </source>
</evidence>
<evidence type="ECO:0000256" key="7">
    <source>
        <dbReference type="ARBA" id="ARBA00016471"/>
    </source>
</evidence>
<organism evidence="18 19">
    <name type="scientific">Pseudoalteromonas peptidolytica F12-50-A1</name>
    <dbReference type="NCBI Taxonomy" id="1315280"/>
    <lineage>
        <taxon>Bacteria</taxon>
        <taxon>Pseudomonadati</taxon>
        <taxon>Pseudomonadota</taxon>
        <taxon>Gammaproteobacteria</taxon>
        <taxon>Alteromonadales</taxon>
        <taxon>Pseudoalteromonadaceae</taxon>
        <taxon>Pseudoalteromonas</taxon>
    </lineage>
</organism>
<proteinExistence type="inferred from homology"/>
<dbReference type="UniPathway" id="UPA00109">
    <property type="reaction ID" value="UER00185"/>
</dbReference>
<dbReference type="GO" id="GO:0043531">
    <property type="term" value="F:ADP binding"/>
    <property type="evidence" value="ECO:0007669"/>
    <property type="project" value="TreeGrafter"/>
</dbReference>
<keyword evidence="11 14" id="KW-0418">Kinase</keyword>
<comment type="catalytic activity">
    <reaction evidence="1 14 17">
        <text>(2R)-3-phosphoglycerate + ATP = (2R)-3-phospho-glyceroyl phosphate + ADP</text>
        <dbReference type="Rhea" id="RHEA:14801"/>
        <dbReference type="ChEBI" id="CHEBI:30616"/>
        <dbReference type="ChEBI" id="CHEBI:57604"/>
        <dbReference type="ChEBI" id="CHEBI:58272"/>
        <dbReference type="ChEBI" id="CHEBI:456216"/>
        <dbReference type="EC" id="2.7.2.3"/>
    </reaction>
</comment>
<dbReference type="GO" id="GO:0004618">
    <property type="term" value="F:phosphoglycerate kinase activity"/>
    <property type="evidence" value="ECO:0007669"/>
    <property type="project" value="UniProtKB-UniRule"/>
</dbReference>
<evidence type="ECO:0000256" key="14">
    <source>
        <dbReference type="HAMAP-Rule" id="MF_00145"/>
    </source>
</evidence>
<feature type="binding site" evidence="15">
    <location>
        <position position="146"/>
    </location>
    <ligand>
        <name>(2R)-3-phosphoglycerate</name>
        <dbReference type="ChEBI" id="CHEBI:58272"/>
    </ligand>
</feature>
<feature type="binding site" evidence="14 16">
    <location>
        <position position="197"/>
    </location>
    <ligand>
        <name>ATP</name>
        <dbReference type="ChEBI" id="CHEBI:30616"/>
    </ligand>
</feature>
<evidence type="ECO:0000256" key="6">
    <source>
        <dbReference type="ARBA" id="ARBA00013061"/>
    </source>
</evidence>
<evidence type="ECO:0000256" key="8">
    <source>
        <dbReference type="ARBA" id="ARBA00022490"/>
    </source>
</evidence>
<feature type="binding site" evidence="14 15">
    <location>
        <begin position="21"/>
        <end position="23"/>
    </location>
    <ligand>
        <name>substrate</name>
    </ligand>
</feature>
<evidence type="ECO:0000256" key="10">
    <source>
        <dbReference type="ARBA" id="ARBA00022741"/>
    </source>
</evidence>
<dbReference type="Gene3D" id="3.40.50.1260">
    <property type="entry name" value="Phosphoglycerate kinase, N-terminal domain"/>
    <property type="match status" value="2"/>
</dbReference>
<feature type="binding site" evidence="15">
    <location>
        <position position="113"/>
    </location>
    <ligand>
        <name>(2R)-3-phosphoglycerate</name>
        <dbReference type="ChEBI" id="CHEBI:58272"/>
    </ligand>
</feature>
<evidence type="ECO:0000256" key="5">
    <source>
        <dbReference type="ARBA" id="ARBA00011245"/>
    </source>
</evidence>
<name>A0A8I0MSW1_9GAMM</name>
<sequence>MSVIKMADLDLNGKRVLIREDLNVPIKDGKVASDARIRAALPTIKLALEKGAKVMVMSHLGRPTEGEFDAQYSMQPVVDYLNDALSQEVRLVTDYLDGVDVSDNEVIVFENVRFNVGEKKDDETLAKRLAALCDVYVMDAFGTAHRAQASTHGVGLYAEVACAGPLLAAELEALGKALDNPARPLVAIVGGSKVSTKLTVLDSLSKVVDQLVTGGGIANTFIAAAGNPVGKSLYEADLIPEANKLVAAARANDGDIPVPTDVVVGNEFSESAVATIKDASEVSDEDMIFDIGPDTATQLAEIIASAGTVVWNGPVGVFEFDQFGNGTEAIANAIAKSSAFSIAGGGDTLAAIDKYGVEQDISYISTGGGAFLEFLEGKTLPAVAMLEQRAKD</sequence>
<evidence type="ECO:0000256" key="4">
    <source>
        <dbReference type="ARBA" id="ARBA00008982"/>
    </source>
</evidence>
<dbReference type="GO" id="GO:0005829">
    <property type="term" value="C:cytosol"/>
    <property type="evidence" value="ECO:0007669"/>
    <property type="project" value="TreeGrafter"/>
</dbReference>
<keyword evidence="13 14" id="KW-0324">Glycolysis</keyword>
<evidence type="ECO:0000256" key="3">
    <source>
        <dbReference type="ARBA" id="ARBA00004838"/>
    </source>
</evidence>
<accession>A0A8I0MSW1</accession>
<comment type="subcellular location">
    <subcellularLocation>
        <location evidence="2 14">Cytoplasm</location>
    </subcellularLocation>
</comment>